<sequence length="276" mass="30654">MGRQKMLKISEMARLADTTRRTLIFYDEAGVFSPAEKNAAGYRYYDYGQLYDLLFILGLRKLGLSISQIKAVQGQATPELGPQLVTIQNRLDQQIAELSRIRSIIDQKVQQQAPTPLPHYVPRLVQRPRQVFWCSTAAASCTEEEVAELFAAFYQQLGDLALMKTGQSGFITDLPEAAPMGYEQAGFRIIKEATAAIPDRALPRIEKSAGQFVVVRVENTTPGICRGLAAIQRLCRDRQLTVTADLWQLNLGDAALTAHGGSPDGQLEYRVKPQAR</sequence>
<keyword evidence="4" id="KW-0804">Transcription</keyword>
<dbReference type="SUPFAM" id="SSF46955">
    <property type="entry name" value="Putative DNA-binding domain"/>
    <property type="match status" value="1"/>
</dbReference>
<dbReference type="Gene3D" id="1.10.1660.10">
    <property type="match status" value="1"/>
</dbReference>
<feature type="domain" description="HTH merR-type" evidence="5">
    <location>
        <begin position="6"/>
        <end position="75"/>
    </location>
</feature>
<dbReference type="AlphaFoldDB" id="A0A0R1RA69"/>
<name>A0A0R1RA69_9LACO</name>
<dbReference type="PATRIC" id="fig|1423805.4.peg.2198"/>
<dbReference type="InterPro" id="IPR000551">
    <property type="entry name" value="MerR-type_HTH_dom"/>
</dbReference>
<comment type="caution">
    <text evidence="6">The sequence shown here is derived from an EMBL/GenBank/DDBJ whole genome shotgun (WGS) entry which is preliminary data.</text>
</comment>
<dbReference type="GO" id="GO:0003700">
    <property type="term" value="F:DNA-binding transcription factor activity"/>
    <property type="evidence" value="ECO:0007669"/>
    <property type="project" value="InterPro"/>
</dbReference>
<keyword evidence="1" id="KW-0678">Repressor</keyword>
<dbReference type="SMART" id="SM00422">
    <property type="entry name" value="HTH_MERR"/>
    <property type="match status" value="1"/>
</dbReference>
<dbReference type="GO" id="GO:0003677">
    <property type="term" value="F:DNA binding"/>
    <property type="evidence" value="ECO:0007669"/>
    <property type="project" value="UniProtKB-KW"/>
</dbReference>
<evidence type="ECO:0000256" key="3">
    <source>
        <dbReference type="ARBA" id="ARBA00023125"/>
    </source>
</evidence>
<dbReference type="InterPro" id="IPR009061">
    <property type="entry name" value="DNA-bd_dom_put_sf"/>
</dbReference>
<evidence type="ECO:0000313" key="7">
    <source>
        <dbReference type="Proteomes" id="UP000051835"/>
    </source>
</evidence>
<organism evidence="6 7">
    <name type="scientific">Levilactobacillus spicheri DSM 15429</name>
    <dbReference type="NCBI Taxonomy" id="1423805"/>
    <lineage>
        <taxon>Bacteria</taxon>
        <taxon>Bacillati</taxon>
        <taxon>Bacillota</taxon>
        <taxon>Bacilli</taxon>
        <taxon>Lactobacillales</taxon>
        <taxon>Lactobacillaceae</taxon>
        <taxon>Levilactobacillus</taxon>
    </lineage>
</organism>
<dbReference type="EMBL" id="AZFC01000003">
    <property type="protein sequence ID" value="KRL50008.1"/>
    <property type="molecule type" value="Genomic_DNA"/>
</dbReference>
<evidence type="ECO:0000256" key="1">
    <source>
        <dbReference type="ARBA" id="ARBA00022491"/>
    </source>
</evidence>
<dbReference type="PROSITE" id="PS50937">
    <property type="entry name" value="HTH_MERR_2"/>
    <property type="match status" value="1"/>
</dbReference>
<protein>
    <submittedName>
        <fullName evidence="6">Transcriptional regulator</fullName>
    </submittedName>
</protein>
<proteinExistence type="predicted"/>
<accession>A0A0R1RA69</accession>
<gene>
    <name evidence="6" type="ORF">FD37_GL002136</name>
</gene>
<dbReference type="Pfam" id="PF13411">
    <property type="entry name" value="MerR_1"/>
    <property type="match status" value="1"/>
</dbReference>
<evidence type="ECO:0000313" key="6">
    <source>
        <dbReference type="EMBL" id="KRL50008.1"/>
    </source>
</evidence>
<dbReference type="PANTHER" id="PTHR30204:SF69">
    <property type="entry name" value="MERR-FAMILY TRANSCRIPTIONAL REGULATOR"/>
    <property type="match status" value="1"/>
</dbReference>
<dbReference type="InterPro" id="IPR047057">
    <property type="entry name" value="MerR_fam"/>
</dbReference>
<keyword evidence="3" id="KW-0238">DNA-binding</keyword>
<keyword evidence="2" id="KW-0805">Transcription regulation</keyword>
<dbReference type="PANTHER" id="PTHR30204">
    <property type="entry name" value="REDOX-CYCLING DRUG-SENSING TRANSCRIPTIONAL ACTIVATOR SOXR"/>
    <property type="match status" value="1"/>
</dbReference>
<evidence type="ECO:0000259" key="5">
    <source>
        <dbReference type="PROSITE" id="PS50937"/>
    </source>
</evidence>
<dbReference type="Proteomes" id="UP000051835">
    <property type="component" value="Unassembled WGS sequence"/>
</dbReference>
<evidence type="ECO:0000256" key="2">
    <source>
        <dbReference type="ARBA" id="ARBA00023015"/>
    </source>
</evidence>
<evidence type="ECO:0000256" key="4">
    <source>
        <dbReference type="ARBA" id="ARBA00023163"/>
    </source>
</evidence>
<reference evidence="6 7" key="1">
    <citation type="journal article" date="2015" name="Genome Announc.">
        <title>Expanding the biotechnology potential of lactobacilli through comparative genomics of 213 strains and associated genera.</title>
        <authorList>
            <person name="Sun Z."/>
            <person name="Harris H.M."/>
            <person name="McCann A."/>
            <person name="Guo C."/>
            <person name="Argimon S."/>
            <person name="Zhang W."/>
            <person name="Yang X."/>
            <person name="Jeffery I.B."/>
            <person name="Cooney J.C."/>
            <person name="Kagawa T.F."/>
            <person name="Liu W."/>
            <person name="Song Y."/>
            <person name="Salvetti E."/>
            <person name="Wrobel A."/>
            <person name="Rasinkangas P."/>
            <person name="Parkhill J."/>
            <person name="Rea M.C."/>
            <person name="O'Sullivan O."/>
            <person name="Ritari J."/>
            <person name="Douillard F.P."/>
            <person name="Paul Ross R."/>
            <person name="Yang R."/>
            <person name="Briner A.E."/>
            <person name="Felis G.E."/>
            <person name="de Vos W.M."/>
            <person name="Barrangou R."/>
            <person name="Klaenhammer T.R."/>
            <person name="Caufield P.W."/>
            <person name="Cui Y."/>
            <person name="Zhang H."/>
            <person name="O'Toole P.W."/>
        </authorList>
    </citation>
    <scope>NUCLEOTIDE SEQUENCE [LARGE SCALE GENOMIC DNA]</scope>
    <source>
        <strain evidence="6 7">DSM 15429</strain>
    </source>
</reference>